<feature type="active site" description="Charge relay system" evidence="15">
    <location>
        <position position="287"/>
    </location>
</feature>
<dbReference type="FunFam" id="3.40.50.200:FF:000015">
    <property type="entry name" value="Tripeptidyl peptidase A"/>
    <property type="match status" value="1"/>
</dbReference>
<dbReference type="InterPro" id="IPR036852">
    <property type="entry name" value="Peptidase_S8/S53_dom_sf"/>
</dbReference>
<dbReference type="SUPFAM" id="SSF54897">
    <property type="entry name" value="Protease propeptides/inhibitors"/>
    <property type="match status" value="1"/>
</dbReference>
<evidence type="ECO:0000256" key="11">
    <source>
        <dbReference type="ARBA" id="ARBA00022837"/>
    </source>
</evidence>
<feature type="binding site" evidence="15">
    <location>
        <position position="525"/>
    </location>
    <ligand>
        <name>Ca(2+)</name>
        <dbReference type="ChEBI" id="CHEBI:29108"/>
    </ligand>
</feature>
<accession>A0A4S4MU16</accession>
<dbReference type="EMBL" id="SGPM01000109">
    <property type="protein sequence ID" value="THH29754.1"/>
    <property type="molecule type" value="Genomic_DNA"/>
</dbReference>
<gene>
    <name evidence="18" type="ORF">EUX98_g4430</name>
</gene>
<comment type="subcellular location">
    <subcellularLocation>
        <location evidence="3">Secreted</location>
        <location evidence="3">Extracellular space</location>
    </subcellularLocation>
</comment>
<dbReference type="Proteomes" id="UP000308730">
    <property type="component" value="Unassembled WGS sequence"/>
</dbReference>
<keyword evidence="5" id="KW-0964">Secreted</keyword>
<feature type="signal peptide" evidence="16">
    <location>
        <begin position="1"/>
        <end position="17"/>
    </location>
</feature>
<dbReference type="Pfam" id="PF09286">
    <property type="entry name" value="Pro-kuma_activ"/>
    <property type="match status" value="1"/>
</dbReference>
<feature type="domain" description="Peptidase S53" evidence="17">
    <location>
        <begin position="211"/>
        <end position="566"/>
    </location>
</feature>
<dbReference type="Gene3D" id="3.40.50.200">
    <property type="entry name" value="Peptidase S8/S53 domain"/>
    <property type="match status" value="1"/>
</dbReference>
<evidence type="ECO:0000256" key="15">
    <source>
        <dbReference type="PROSITE-ProRule" id="PRU01032"/>
    </source>
</evidence>
<dbReference type="GO" id="GO:0046872">
    <property type="term" value="F:metal ion binding"/>
    <property type="evidence" value="ECO:0007669"/>
    <property type="project" value="UniProtKB-UniRule"/>
</dbReference>
<evidence type="ECO:0000256" key="2">
    <source>
        <dbReference type="ARBA" id="ARBA00002451"/>
    </source>
</evidence>
<feature type="binding site" evidence="15">
    <location>
        <position position="544"/>
    </location>
    <ligand>
        <name>Ca(2+)</name>
        <dbReference type="ChEBI" id="CHEBI:29108"/>
    </ligand>
</feature>
<evidence type="ECO:0000313" key="19">
    <source>
        <dbReference type="Proteomes" id="UP000308730"/>
    </source>
</evidence>
<comment type="function">
    <text evidence="2">Secreted tripeptidyl-peptidase which degrades proteins at acidic pHs and is involved in virulence.</text>
</comment>
<sequence length="566" mass="58782">MIATKLFVISLFGLVMGNPLGRRAMQLHESRSDVPAGFVKGSAASPESVLKLRIALAQNNPAGLTAALLDVSEPTSANFRQHLTKEEVEAFVAPKPETVTAVNQWLSENGLNATKISPTGDWISFEVPVSKASELLNADFETFTHVATGDESIRTLAYSIPADLVGHVELVHPTISFPNPSGHLPVFSTPAKLPSAGNLTSEAVPSSCAKTVTPACVQALYSVPTTPATEKTNTLGVSGFIQQYANQADLKTFLSDYRTDISSSTTFNLQTLDGGSNSQSPSQASDEANLDIQYTVGLATGVPTTFISVGNNFQDGNLEGFLDIVNFLLGESNPPNVLTTSYGQNENTISSTLSNQLCNAYQQLGARGTSILFASGDGGVSGSQSASCSTFVPTFPSGCPFLTSVGATSSVPETSATFSAGGFSNVFTQPSYQASAVATYLKALGNTNSGKFTTTGRAYPDVAAIGDNVEIVLDGKKTPVSGTSCSSPIFASMISLINDKLVAQGKSPLGFLNPFLYANPSAFNDITTGDNPGCNTNGFPAKAGWDPVTGLGTPNFPALLAAAGAS</sequence>
<dbReference type="PANTHER" id="PTHR14218">
    <property type="entry name" value="PROTEASE S8 TRIPEPTIDYL PEPTIDASE I CLN2"/>
    <property type="match status" value="1"/>
</dbReference>
<dbReference type="GO" id="GO:0008240">
    <property type="term" value="F:tripeptidyl-peptidase activity"/>
    <property type="evidence" value="ECO:0007669"/>
    <property type="project" value="UniProtKB-EC"/>
</dbReference>
<dbReference type="PANTHER" id="PTHR14218:SF15">
    <property type="entry name" value="TRIPEPTIDYL-PEPTIDASE 1"/>
    <property type="match status" value="1"/>
</dbReference>
<dbReference type="AlphaFoldDB" id="A0A4S4MU16"/>
<keyword evidence="8 16" id="KW-0732">Signal</keyword>
<keyword evidence="12" id="KW-0843">Virulence</keyword>
<evidence type="ECO:0000256" key="9">
    <source>
        <dbReference type="ARBA" id="ARBA00022801"/>
    </source>
</evidence>
<keyword evidence="19" id="KW-1185">Reference proteome</keyword>
<organism evidence="18 19">
    <name type="scientific">Antrodiella citrinella</name>
    <dbReference type="NCBI Taxonomy" id="2447956"/>
    <lineage>
        <taxon>Eukaryota</taxon>
        <taxon>Fungi</taxon>
        <taxon>Dikarya</taxon>
        <taxon>Basidiomycota</taxon>
        <taxon>Agaricomycotina</taxon>
        <taxon>Agaricomycetes</taxon>
        <taxon>Polyporales</taxon>
        <taxon>Steccherinaceae</taxon>
        <taxon>Antrodiella</taxon>
    </lineage>
</organism>
<dbReference type="InterPro" id="IPR050819">
    <property type="entry name" value="Tripeptidyl-peptidase_I"/>
</dbReference>
<evidence type="ECO:0000259" key="17">
    <source>
        <dbReference type="PROSITE" id="PS51695"/>
    </source>
</evidence>
<dbReference type="GO" id="GO:0005576">
    <property type="term" value="C:extracellular region"/>
    <property type="evidence" value="ECO:0007669"/>
    <property type="project" value="UniProtKB-SubCell"/>
</dbReference>
<feature type="chain" id="PRO_5020628867" description="tripeptidyl-peptidase II" evidence="16">
    <location>
        <begin position="18"/>
        <end position="566"/>
    </location>
</feature>
<comment type="catalytic activity">
    <reaction evidence="1">
        <text>Release of an N-terminal tripeptide from a polypeptide.</text>
        <dbReference type="EC" id="3.4.14.10"/>
    </reaction>
</comment>
<evidence type="ECO:0000256" key="6">
    <source>
        <dbReference type="ARBA" id="ARBA00022670"/>
    </source>
</evidence>
<keyword evidence="7 15" id="KW-0479">Metal-binding</keyword>
<feature type="active site" description="Charge relay system" evidence="15">
    <location>
        <position position="291"/>
    </location>
</feature>
<keyword evidence="13" id="KW-0865">Zymogen</keyword>
<feature type="binding site" evidence="15">
    <location>
        <position position="526"/>
    </location>
    <ligand>
        <name>Ca(2+)</name>
        <dbReference type="ChEBI" id="CHEBI:29108"/>
    </ligand>
</feature>
<keyword evidence="10 15" id="KW-0720">Serine protease</keyword>
<name>A0A4S4MU16_9APHY</name>
<evidence type="ECO:0000256" key="12">
    <source>
        <dbReference type="ARBA" id="ARBA00023026"/>
    </source>
</evidence>
<feature type="active site" description="Charge relay system" evidence="15">
    <location>
        <position position="484"/>
    </location>
</feature>
<dbReference type="CDD" id="cd04056">
    <property type="entry name" value="Peptidases_S53"/>
    <property type="match status" value="1"/>
</dbReference>
<evidence type="ECO:0000256" key="1">
    <source>
        <dbReference type="ARBA" id="ARBA00001910"/>
    </source>
</evidence>
<evidence type="ECO:0000256" key="4">
    <source>
        <dbReference type="ARBA" id="ARBA00012462"/>
    </source>
</evidence>
<dbReference type="InterPro" id="IPR015366">
    <property type="entry name" value="S53_propep"/>
</dbReference>
<dbReference type="GO" id="GO:0006508">
    <property type="term" value="P:proteolysis"/>
    <property type="evidence" value="ECO:0007669"/>
    <property type="project" value="UniProtKB-KW"/>
</dbReference>
<dbReference type="SUPFAM" id="SSF52743">
    <property type="entry name" value="Subtilisin-like"/>
    <property type="match status" value="1"/>
</dbReference>
<dbReference type="InterPro" id="IPR030400">
    <property type="entry name" value="Sedolisin_dom"/>
</dbReference>
<keyword evidence="11 15" id="KW-0106">Calcium</keyword>
<comment type="cofactor">
    <cofactor evidence="15">
        <name>Ca(2+)</name>
        <dbReference type="ChEBI" id="CHEBI:29108"/>
    </cofactor>
    <text evidence="15">Binds 1 Ca(2+) ion per subunit.</text>
</comment>
<feature type="binding site" evidence="15">
    <location>
        <position position="546"/>
    </location>
    <ligand>
        <name>Ca(2+)</name>
        <dbReference type="ChEBI" id="CHEBI:29108"/>
    </ligand>
</feature>
<protein>
    <recommendedName>
        <fullName evidence="4">tripeptidyl-peptidase II</fullName>
        <ecNumber evidence="4">3.4.14.10</ecNumber>
    </recommendedName>
</protein>
<dbReference type="OrthoDB" id="409122at2759"/>
<evidence type="ECO:0000256" key="13">
    <source>
        <dbReference type="ARBA" id="ARBA00023145"/>
    </source>
</evidence>
<keyword evidence="14" id="KW-0325">Glycoprotein</keyword>
<evidence type="ECO:0000256" key="10">
    <source>
        <dbReference type="ARBA" id="ARBA00022825"/>
    </source>
</evidence>
<proteinExistence type="predicted"/>
<keyword evidence="6 15" id="KW-0645">Protease</keyword>
<comment type="caution">
    <text evidence="18">The sequence shown here is derived from an EMBL/GenBank/DDBJ whole genome shotgun (WGS) entry which is preliminary data.</text>
</comment>
<evidence type="ECO:0000256" key="3">
    <source>
        <dbReference type="ARBA" id="ARBA00004239"/>
    </source>
</evidence>
<evidence type="ECO:0000256" key="8">
    <source>
        <dbReference type="ARBA" id="ARBA00022729"/>
    </source>
</evidence>
<evidence type="ECO:0000313" key="18">
    <source>
        <dbReference type="EMBL" id="THH29754.1"/>
    </source>
</evidence>
<dbReference type="CDD" id="cd11377">
    <property type="entry name" value="Pro-peptidase_S53"/>
    <property type="match status" value="1"/>
</dbReference>
<dbReference type="SMART" id="SM00944">
    <property type="entry name" value="Pro-kuma_activ"/>
    <property type="match status" value="1"/>
</dbReference>
<dbReference type="EC" id="3.4.14.10" evidence="4"/>
<keyword evidence="9 15" id="KW-0378">Hydrolase</keyword>
<evidence type="ECO:0000256" key="16">
    <source>
        <dbReference type="SAM" id="SignalP"/>
    </source>
</evidence>
<reference evidence="18 19" key="1">
    <citation type="submission" date="2019-02" db="EMBL/GenBank/DDBJ databases">
        <title>Genome sequencing of the rare red list fungi Antrodiella citrinella (Flaviporus citrinellus).</title>
        <authorList>
            <person name="Buettner E."/>
            <person name="Kellner H."/>
        </authorList>
    </citation>
    <scope>NUCLEOTIDE SEQUENCE [LARGE SCALE GENOMIC DNA]</scope>
    <source>
        <strain evidence="18 19">DSM 108506</strain>
    </source>
</reference>
<evidence type="ECO:0000256" key="5">
    <source>
        <dbReference type="ARBA" id="ARBA00022525"/>
    </source>
</evidence>
<evidence type="ECO:0000256" key="14">
    <source>
        <dbReference type="ARBA" id="ARBA00023180"/>
    </source>
</evidence>
<evidence type="ECO:0000256" key="7">
    <source>
        <dbReference type="ARBA" id="ARBA00022723"/>
    </source>
</evidence>
<dbReference type="GO" id="GO:0004252">
    <property type="term" value="F:serine-type endopeptidase activity"/>
    <property type="evidence" value="ECO:0007669"/>
    <property type="project" value="UniProtKB-UniRule"/>
</dbReference>
<dbReference type="PROSITE" id="PS51695">
    <property type="entry name" value="SEDOLISIN"/>
    <property type="match status" value="1"/>
</dbReference>